<sequence>MRTKRRAETQVVCGRRALLDELGISEGARRAAGERAGYACRCPDCAASQWNAQRLEHWICGRLTAAGAEEAEVDVTVAGVPVDIFWRRGDRRCVVEVHSGPVDITAAREHRERLRAAGVDEVLWVCPQGYWVPLLPAVGIADFAPPACDYVVEQGLLTTGPSGFAVPSRAPRELRDVLEGWVTGDIAWGHADLSSGGWAPVSDWERHTAAQAALIENQRRELRDQRVQLAVSRQATREKQKLVGRLHHRLDRASAVADAEAITLAGLRSQLAEQQRVALGLRATIGRMDRTINQWQWLTCCALLLLLTLLAGMMVVR</sequence>
<keyword evidence="3" id="KW-1185">Reference proteome</keyword>
<evidence type="ECO:0000256" key="1">
    <source>
        <dbReference type="SAM" id="Phobius"/>
    </source>
</evidence>
<evidence type="ECO:0000313" key="3">
    <source>
        <dbReference type="Proteomes" id="UP001601444"/>
    </source>
</evidence>
<feature type="transmembrane region" description="Helical" evidence="1">
    <location>
        <begin position="297"/>
        <end position="316"/>
    </location>
</feature>
<keyword evidence="1" id="KW-0472">Membrane</keyword>
<keyword evidence="1" id="KW-0812">Transmembrane</keyword>
<accession>A0ABW6PQC2</accession>
<organism evidence="2 3">
    <name type="scientific">Nocardia thailandica</name>
    <dbReference type="NCBI Taxonomy" id="257275"/>
    <lineage>
        <taxon>Bacteria</taxon>
        <taxon>Bacillati</taxon>
        <taxon>Actinomycetota</taxon>
        <taxon>Actinomycetes</taxon>
        <taxon>Mycobacteriales</taxon>
        <taxon>Nocardiaceae</taxon>
        <taxon>Nocardia</taxon>
    </lineage>
</organism>
<dbReference type="EMBL" id="JBIAMX010000009">
    <property type="protein sequence ID" value="MFF0544612.1"/>
    <property type="molecule type" value="Genomic_DNA"/>
</dbReference>
<protein>
    <submittedName>
        <fullName evidence="2">Uncharacterized protein</fullName>
    </submittedName>
</protein>
<proteinExistence type="predicted"/>
<gene>
    <name evidence="2" type="ORF">ACFYTF_17410</name>
</gene>
<name>A0ABW6PQC2_9NOCA</name>
<evidence type="ECO:0000313" key="2">
    <source>
        <dbReference type="EMBL" id="MFF0544612.1"/>
    </source>
</evidence>
<dbReference type="Proteomes" id="UP001601444">
    <property type="component" value="Unassembled WGS sequence"/>
</dbReference>
<comment type="caution">
    <text evidence="2">The sequence shown here is derived from an EMBL/GenBank/DDBJ whole genome shotgun (WGS) entry which is preliminary data.</text>
</comment>
<keyword evidence="1" id="KW-1133">Transmembrane helix</keyword>
<reference evidence="2 3" key="1">
    <citation type="submission" date="2024-10" db="EMBL/GenBank/DDBJ databases">
        <title>The Natural Products Discovery Center: Release of the First 8490 Sequenced Strains for Exploring Actinobacteria Biosynthetic Diversity.</title>
        <authorList>
            <person name="Kalkreuter E."/>
            <person name="Kautsar S.A."/>
            <person name="Yang D."/>
            <person name="Bader C.D."/>
            <person name="Teijaro C.N."/>
            <person name="Fluegel L."/>
            <person name="Davis C.M."/>
            <person name="Simpson J.R."/>
            <person name="Lauterbach L."/>
            <person name="Steele A.D."/>
            <person name="Gui C."/>
            <person name="Meng S."/>
            <person name="Li G."/>
            <person name="Viehrig K."/>
            <person name="Ye F."/>
            <person name="Su P."/>
            <person name="Kiefer A.F."/>
            <person name="Nichols A."/>
            <person name="Cepeda A.J."/>
            <person name="Yan W."/>
            <person name="Fan B."/>
            <person name="Jiang Y."/>
            <person name="Adhikari A."/>
            <person name="Zheng C.-J."/>
            <person name="Schuster L."/>
            <person name="Cowan T.M."/>
            <person name="Smanski M.J."/>
            <person name="Chevrette M.G."/>
            <person name="De Carvalho L.P.S."/>
            <person name="Shen B."/>
        </authorList>
    </citation>
    <scope>NUCLEOTIDE SEQUENCE [LARGE SCALE GENOMIC DNA]</scope>
    <source>
        <strain evidence="2 3">NPDC004045</strain>
    </source>
</reference>
<dbReference type="RefSeq" id="WP_245558107.1">
    <property type="nucleotide sequence ID" value="NZ_JBIAMX010000009.1"/>
</dbReference>